<evidence type="ECO:0000313" key="9">
    <source>
        <dbReference type="Proteomes" id="UP000239866"/>
    </source>
</evidence>
<evidence type="ECO:0000313" key="8">
    <source>
        <dbReference type="EMBL" id="PSF12294.1"/>
    </source>
</evidence>
<feature type="region of interest" description="Disordered" evidence="7">
    <location>
        <begin position="40"/>
        <end position="59"/>
    </location>
</feature>
<evidence type="ECO:0000256" key="4">
    <source>
        <dbReference type="ARBA" id="ARBA00023139"/>
    </source>
</evidence>
<name>A0A2T1KQB1_9GAMM</name>
<evidence type="ECO:0000256" key="3">
    <source>
        <dbReference type="ARBA" id="ARBA00023136"/>
    </source>
</evidence>
<reference evidence="8 9" key="1">
    <citation type="submission" date="2018-03" db="EMBL/GenBank/DDBJ databases">
        <title>Marinobacter brunus sp. nov., a marine bacterium of Gamma-proteobacteria isolated from the surface seawater of the South China Sea.</title>
        <authorList>
            <person name="Cheng H."/>
            <person name="Wu Y.-H."/>
            <person name="Xamxidin M."/>
            <person name="Xu X.-W."/>
        </authorList>
    </citation>
    <scope>NUCLEOTIDE SEQUENCE [LARGE SCALE GENOMIC DNA]</scope>
    <source>
        <strain evidence="8 9">NH169-3</strain>
    </source>
</reference>
<keyword evidence="3" id="KW-0472">Membrane</keyword>
<accession>A0A2T1KQB1</accession>
<sequence length="59" mass="6152">MQFGAGCRLSIALPMAVLLMVSGCGQKGALYPQAEMAAKPGIQSSASDRERAEALRQAN</sequence>
<dbReference type="EMBL" id="PXNP01000013">
    <property type="protein sequence ID" value="PSF12294.1"/>
    <property type="molecule type" value="Genomic_DNA"/>
</dbReference>
<dbReference type="AlphaFoldDB" id="A0A2T1KQB1"/>
<evidence type="ECO:0008006" key="10">
    <source>
        <dbReference type="Google" id="ProtNLM"/>
    </source>
</evidence>
<evidence type="ECO:0000256" key="5">
    <source>
        <dbReference type="ARBA" id="ARBA00023237"/>
    </source>
</evidence>
<evidence type="ECO:0000256" key="7">
    <source>
        <dbReference type="SAM" id="MobiDB-lite"/>
    </source>
</evidence>
<feature type="compositionally biased region" description="Basic and acidic residues" evidence="7">
    <location>
        <begin position="47"/>
        <end position="59"/>
    </location>
</feature>
<dbReference type="Proteomes" id="UP000239866">
    <property type="component" value="Unassembled WGS sequence"/>
</dbReference>
<comment type="caution">
    <text evidence="8">The sequence shown here is derived from an EMBL/GenBank/DDBJ whole genome shotgun (WGS) entry which is preliminary data.</text>
</comment>
<evidence type="ECO:0000256" key="6">
    <source>
        <dbReference type="ARBA" id="ARBA00023288"/>
    </source>
</evidence>
<keyword evidence="9" id="KW-1185">Reference proteome</keyword>
<keyword evidence="2" id="KW-0732">Signal</keyword>
<evidence type="ECO:0000256" key="1">
    <source>
        <dbReference type="ARBA" id="ARBA00004459"/>
    </source>
</evidence>
<organism evidence="8 9">
    <name type="scientific">Marinobacter fuscus</name>
    <dbReference type="NCBI Taxonomy" id="2109942"/>
    <lineage>
        <taxon>Bacteria</taxon>
        <taxon>Pseudomonadati</taxon>
        <taxon>Pseudomonadota</taxon>
        <taxon>Gammaproteobacteria</taxon>
        <taxon>Pseudomonadales</taxon>
        <taxon>Marinobacteraceae</taxon>
        <taxon>Marinobacter</taxon>
    </lineage>
</organism>
<proteinExistence type="predicted"/>
<dbReference type="RefSeq" id="WP_106761252.1">
    <property type="nucleotide sequence ID" value="NZ_PXNP01000013.1"/>
</dbReference>
<protein>
    <recommendedName>
        <fullName evidence="10">Lipoprotein</fullName>
    </recommendedName>
</protein>
<dbReference type="InterPro" id="IPR032831">
    <property type="entry name" value="LptM_cons"/>
</dbReference>
<dbReference type="GO" id="GO:0009279">
    <property type="term" value="C:cell outer membrane"/>
    <property type="evidence" value="ECO:0007669"/>
    <property type="project" value="UniProtKB-SubCell"/>
</dbReference>
<gene>
    <name evidence="8" type="ORF">C7H09_03535</name>
</gene>
<dbReference type="NCBIfam" id="NF047847">
    <property type="entry name" value="SS_mature_LptM"/>
    <property type="match status" value="1"/>
</dbReference>
<keyword evidence="5" id="KW-0998">Cell outer membrane</keyword>
<dbReference type="Pfam" id="PF13627">
    <property type="entry name" value="LptM_cons"/>
    <property type="match status" value="1"/>
</dbReference>
<keyword evidence="4" id="KW-0564">Palmitate</keyword>
<evidence type="ECO:0000256" key="2">
    <source>
        <dbReference type="ARBA" id="ARBA00022729"/>
    </source>
</evidence>
<keyword evidence="6" id="KW-0449">Lipoprotein</keyword>
<comment type="subcellular location">
    <subcellularLocation>
        <location evidence="1">Cell outer membrane</location>
        <topology evidence="1">Lipid-anchor</topology>
    </subcellularLocation>
</comment>
<dbReference type="OrthoDB" id="6371254at2"/>